<organism evidence="5 6">
    <name type="scientific">Gonium pectorale</name>
    <name type="common">Green alga</name>
    <dbReference type="NCBI Taxonomy" id="33097"/>
    <lineage>
        <taxon>Eukaryota</taxon>
        <taxon>Viridiplantae</taxon>
        <taxon>Chlorophyta</taxon>
        <taxon>core chlorophytes</taxon>
        <taxon>Chlorophyceae</taxon>
        <taxon>CS clade</taxon>
        <taxon>Chlamydomonadales</taxon>
        <taxon>Volvocaceae</taxon>
        <taxon>Gonium</taxon>
    </lineage>
</organism>
<dbReference type="Pfam" id="PF24681">
    <property type="entry name" value="Kelch_KLHDC2_KLHL20_DRC7"/>
    <property type="match status" value="1"/>
</dbReference>
<sequence length="466" mass="49724">MAGCINGGEKGQFSNLDGTESMTQPGTHTGGSSGRRWCSILGGGLAAIYLLLLTAVAVIAFILGIYSTDKVRNLSNADAVLVADPRASPGSGYSVFPLGTGLGYWSPTADMQHSRSDHGVIAVDKYAYLIGGVSDEGVNGTAKVLTSVVRYDTETGFMEEMEPLPDARYRFAYAKLGNYIYVIGGTNSSANDAGPLATVMMYDINRNRWSYSGKLNTPRIDPCGAAINNKVYVFGGYDETFASLASTEELDPATATATAAPLWKLLPGSANLTTSRGDCRAVAVDDKIYAVGGVEFYINPKLSCKDELWINCYRFLSSVEAFDPVSKTWSARASMISPRGDFGIDALPDGRILVAGGERGNGVHNQMAMYDVEEYVAADDVWVQKGPLPQARFRTDMAFVSGRAYAFGGVPSCGISDDPADACHAIALKSVFAYFDVQYPRLYAFYRTANGSAAPGAASVGRRMLA</sequence>
<dbReference type="PANTHER" id="PTHR45632:SF3">
    <property type="entry name" value="KELCH-LIKE PROTEIN 32"/>
    <property type="match status" value="1"/>
</dbReference>
<dbReference type="OrthoDB" id="523959at2759"/>
<evidence type="ECO:0000313" key="5">
    <source>
        <dbReference type="EMBL" id="KXZ56888.1"/>
    </source>
</evidence>
<keyword evidence="4" id="KW-0472">Membrane</keyword>
<keyword evidence="6" id="KW-1185">Reference proteome</keyword>
<keyword evidence="2" id="KW-0677">Repeat</keyword>
<evidence type="ECO:0000256" key="1">
    <source>
        <dbReference type="ARBA" id="ARBA00022441"/>
    </source>
</evidence>
<dbReference type="SMART" id="SM00612">
    <property type="entry name" value="Kelch"/>
    <property type="match status" value="5"/>
</dbReference>
<gene>
    <name evidence="5" type="ORF">GPECTOR_1g800</name>
</gene>
<evidence type="ECO:0000313" key="6">
    <source>
        <dbReference type="Proteomes" id="UP000075714"/>
    </source>
</evidence>
<dbReference type="PANTHER" id="PTHR45632">
    <property type="entry name" value="LD33804P"/>
    <property type="match status" value="1"/>
</dbReference>
<dbReference type="Gene3D" id="2.120.10.80">
    <property type="entry name" value="Kelch-type beta propeller"/>
    <property type="match status" value="2"/>
</dbReference>
<dbReference type="EMBL" id="LSYV01000002">
    <property type="protein sequence ID" value="KXZ56888.1"/>
    <property type="molecule type" value="Genomic_DNA"/>
</dbReference>
<proteinExistence type="predicted"/>
<dbReference type="InterPro" id="IPR006652">
    <property type="entry name" value="Kelch_1"/>
</dbReference>
<feature type="compositionally biased region" description="Gly residues" evidence="3">
    <location>
        <begin position="1"/>
        <end position="10"/>
    </location>
</feature>
<dbReference type="STRING" id="33097.A0A150H4W5"/>
<keyword evidence="4" id="KW-1133">Transmembrane helix</keyword>
<evidence type="ECO:0000256" key="2">
    <source>
        <dbReference type="ARBA" id="ARBA00022737"/>
    </source>
</evidence>
<dbReference type="AlphaFoldDB" id="A0A150H4W5"/>
<keyword evidence="1" id="KW-0880">Kelch repeat</keyword>
<dbReference type="InterPro" id="IPR015915">
    <property type="entry name" value="Kelch-typ_b-propeller"/>
</dbReference>
<dbReference type="Proteomes" id="UP000075714">
    <property type="component" value="Unassembled WGS sequence"/>
</dbReference>
<feature type="transmembrane region" description="Helical" evidence="4">
    <location>
        <begin position="40"/>
        <end position="66"/>
    </location>
</feature>
<name>A0A150H4W5_GONPE</name>
<keyword evidence="4" id="KW-0812">Transmembrane</keyword>
<feature type="region of interest" description="Disordered" evidence="3">
    <location>
        <begin position="1"/>
        <end position="33"/>
    </location>
</feature>
<feature type="compositionally biased region" description="Polar residues" evidence="3">
    <location>
        <begin position="12"/>
        <end position="27"/>
    </location>
</feature>
<evidence type="ECO:0000256" key="4">
    <source>
        <dbReference type="SAM" id="Phobius"/>
    </source>
</evidence>
<reference evidence="6" key="1">
    <citation type="journal article" date="2016" name="Nat. Commun.">
        <title>The Gonium pectorale genome demonstrates co-option of cell cycle regulation during the evolution of multicellularity.</title>
        <authorList>
            <person name="Hanschen E.R."/>
            <person name="Marriage T.N."/>
            <person name="Ferris P.J."/>
            <person name="Hamaji T."/>
            <person name="Toyoda A."/>
            <person name="Fujiyama A."/>
            <person name="Neme R."/>
            <person name="Noguchi H."/>
            <person name="Minakuchi Y."/>
            <person name="Suzuki M."/>
            <person name="Kawai-Toyooka H."/>
            <person name="Smith D.R."/>
            <person name="Sparks H."/>
            <person name="Anderson J."/>
            <person name="Bakaric R."/>
            <person name="Luria V."/>
            <person name="Karger A."/>
            <person name="Kirschner M.W."/>
            <person name="Durand P.M."/>
            <person name="Michod R.E."/>
            <person name="Nozaki H."/>
            <person name="Olson B.J."/>
        </authorList>
    </citation>
    <scope>NUCLEOTIDE SEQUENCE [LARGE SCALE GENOMIC DNA]</scope>
    <source>
        <strain evidence="6">NIES-2863</strain>
    </source>
</reference>
<comment type="caution">
    <text evidence="5">The sequence shown here is derived from an EMBL/GenBank/DDBJ whole genome shotgun (WGS) entry which is preliminary data.</text>
</comment>
<evidence type="ECO:0000256" key="3">
    <source>
        <dbReference type="SAM" id="MobiDB-lite"/>
    </source>
</evidence>
<accession>A0A150H4W5</accession>
<dbReference type="SUPFAM" id="SSF117281">
    <property type="entry name" value="Kelch motif"/>
    <property type="match status" value="2"/>
</dbReference>
<protein>
    <submittedName>
        <fullName evidence="5">Uncharacterized protein</fullName>
    </submittedName>
</protein>